<dbReference type="SMART" id="SM00563">
    <property type="entry name" value="PlsC"/>
    <property type="match status" value="1"/>
</dbReference>
<dbReference type="SUPFAM" id="SSF69593">
    <property type="entry name" value="Glycerol-3-phosphate (1)-acyltransferase"/>
    <property type="match status" value="1"/>
</dbReference>
<accession>A0ABT6QZK8</accession>
<sequence length="232" mass="27110">MQKANKNKLAEYTFHLYVKQRLIRKQFHRILYRADDLPTPGLMLATHGSWWDGMILFHLDQTTLHHDPYVMIDQQGLARFPFFTRLGGFSIDRSSYKEIKQSLQYAKDQLANGSSVWMFPQGEERHQEERPLKLSSGATHLAKSAPSISLFSFYYSFGHEQQPDVYIRTRKIQLPDDRSSVQMQYLTDAMTSLYDDVRSDAIEGQTTAYQLLTERKDPLPVKTEQWLQANRK</sequence>
<proteinExistence type="predicted"/>
<evidence type="ECO:0000313" key="5">
    <source>
        <dbReference type="Proteomes" id="UP001243286"/>
    </source>
</evidence>
<evidence type="ECO:0000313" key="4">
    <source>
        <dbReference type="EMBL" id="MDI3233982.1"/>
    </source>
</evidence>
<protein>
    <submittedName>
        <fullName evidence="4">Lysophospholipid acyltransferase family protein</fullName>
    </submittedName>
</protein>
<comment type="caution">
    <text evidence="4">The sequence shown here is derived from an EMBL/GenBank/DDBJ whole genome shotgun (WGS) entry which is preliminary data.</text>
</comment>
<keyword evidence="5" id="KW-1185">Reference proteome</keyword>
<dbReference type="GO" id="GO:0016746">
    <property type="term" value="F:acyltransferase activity"/>
    <property type="evidence" value="ECO:0007669"/>
    <property type="project" value="UniProtKB-KW"/>
</dbReference>
<feature type="domain" description="Phospholipid/glycerol acyltransferase" evidence="3">
    <location>
        <begin position="41"/>
        <end position="158"/>
    </location>
</feature>
<dbReference type="Proteomes" id="UP001243286">
    <property type="component" value="Unassembled WGS sequence"/>
</dbReference>
<dbReference type="InterPro" id="IPR002123">
    <property type="entry name" value="Plipid/glycerol_acylTrfase"/>
</dbReference>
<name>A0ABT6QZK8_9BACL</name>
<gene>
    <name evidence="4" type="ORF">QK289_03095</name>
</gene>
<dbReference type="Pfam" id="PF01553">
    <property type="entry name" value="Acyltransferase"/>
    <property type="match status" value="1"/>
</dbReference>
<dbReference type="RefSeq" id="WP_041255951.1">
    <property type="nucleotide sequence ID" value="NZ_JASBQV010000003.1"/>
</dbReference>
<keyword evidence="2 4" id="KW-0012">Acyltransferase</keyword>
<keyword evidence="1" id="KW-0808">Transferase</keyword>
<reference evidence="4 5" key="1">
    <citation type="submission" date="2023-04" db="EMBL/GenBank/DDBJ databases">
        <title>Antarctic isolates genomes.</title>
        <authorList>
            <person name="Dimov S.G."/>
        </authorList>
    </citation>
    <scope>NUCLEOTIDE SEQUENCE [LARGE SCALE GENOMIC DNA]</scope>
    <source>
        <strain evidence="4 5">AL19</strain>
    </source>
</reference>
<dbReference type="PANTHER" id="PTHR10434:SF11">
    <property type="entry name" value="1-ACYL-SN-GLYCEROL-3-PHOSPHATE ACYLTRANSFERASE"/>
    <property type="match status" value="1"/>
</dbReference>
<dbReference type="CDD" id="cd06551">
    <property type="entry name" value="LPLAT"/>
    <property type="match status" value="1"/>
</dbReference>
<organism evidence="4 5">
    <name type="scientific">Exiguobacterium antarcticum</name>
    <dbReference type="NCBI Taxonomy" id="132920"/>
    <lineage>
        <taxon>Bacteria</taxon>
        <taxon>Bacillati</taxon>
        <taxon>Bacillota</taxon>
        <taxon>Bacilli</taxon>
        <taxon>Bacillales</taxon>
        <taxon>Bacillales Family XII. Incertae Sedis</taxon>
        <taxon>Exiguobacterium</taxon>
    </lineage>
</organism>
<evidence type="ECO:0000256" key="2">
    <source>
        <dbReference type="ARBA" id="ARBA00023315"/>
    </source>
</evidence>
<dbReference type="EMBL" id="JASBQV010000003">
    <property type="protein sequence ID" value="MDI3233982.1"/>
    <property type="molecule type" value="Genomic_DNA"/>
</dbReference>
<evidence type="ECO:0000256" key="1">
    <source>
        <dbReference type="ARBA" id="ARBA00022679"/>
    </source>
</evidence>
<evidence type="ECO:0000259" key="3">
    <source>
        <dbReference type="SMART" id="SM00563"/>
    </source>
</evidence>
<dbReference type="PANTHER" id="PTHR10434">
    <property type="entry name" value="1-ACYL-SN-GLYCEROL-3-PHOSPHATE ACYLTRANSFERASE"/>
    <property type="match status" value="1"/>
</dbReference>